<dbReference type="GO" id="GO:0003682">
    <property type="term" value="F:chromatin binding"/>
    <property type="evidence" value="ECO:0007669"/>
    <property type="project" value="InterPro"/>
</dbReference>
<feature type="compositionally biased region" description="Basic residues" evidence="2">
    <location>
        <begin position="13"/>
        <end position="25"/>
    </location>
</feature>
<dbReference type="GO" id="GO:0010468">
    <property type="term" value="P:regulation of gene expression"/>
    <property type="evidence" value="ECO:0007669"/>
    <property type="project" value="TreeGrafter"/>
</dbReference>
<feature type="region of interest" description="Disordered" evidence="2">
    <location>
        <begin position="1"/>
        <end position="231"/>
    </location>
</feature>
<dbReference type="OrthoDB" id="273141at2759"/>
<feature type="region of interest" description="Disordered" evidence="2">
    <location>
        <begin position="246"/>
        <end position="275"/>
    </location>
</feature>
<keyword evidence="5" id="KW-1185">Reference proteome</keyword>
<evidence type="ECO:0000313" key="5">
    <source>
        <dbReference type="Proteomes" id="UP000646827"/>
    </source>
</evidence>
<dbReference type="Proteomes" id="UP000646827">
    <property type="component" value="Unassembled WGS sequence"/>
</dbReference>
<feature type="compositionally biased region" description="Low complexity" evidence="2">
    <location>
        <begin position="1"/>
        <end position="12"/>
    </location>
</feature>
<feature type="compositionally biased region" description="Basic and acidic residues" evidence="2">
    <location>
        <begin position="259"/>
        <end position="269"/>
    </location>
</feature>
<reference evidence="4 5" key="1">
    <citation type="submission" date="2020-12" db="EMBL/GenBank/DDBJ databases">
        <title>Metabolic potential, ecology and presence of endohyphal bacteria is reflected in genomic diversity of Mucoromycotina.</title>
        <authorList>
            <person name="Muszewska A."/>
            <person name="Okrasinska A."/>
            <person name="Steczkiewicz K."/>
            <person name="Drgas O."/>
            <person name="Orlowska M."/>
            <person name="Perlinska-Lenart U."/>
            <person name="Aleksandrzak-Piekarczyk T."/>
            <person name="Szatraj K."/>
            <person name="Zielenkiewicz U."/>
            <person name="Pilsyk S."/>
            <person name="Malc E."/>
            <person name="Mieczkowski P."/>
            <person name="Kruszewska J.S."/>
            <person name="Biernat P."/>
            <person name="Pawlowska J."/>
        </authorList>
    </citation>
    <scope>NUCLEOTIDE SEQUENCE [LARGE SCALE GENOMIC DNA]</scope>
    <source>
        <strain evidence="4 5">CBS 142.35</strain>
    </source>
</reference>
<evidence type="ECO:0000259" key="3">
    <source>
        <dbReference type="Pfam" id="PF06047"/>
    </source>
</evidence>
<dbReference type="GO" id="GO:0005634">
    <property type="term" value="C:nucleus"/>
    <property type="evidence" value="ECO:0007669"/>
    <property type="project" value="TreeGrafter"/>
</dbReference>
<dbReference type="PANTHER" id="PTHR13087:SF0">
    <property type="entry name" value="NFKB ACTIVATING PROTEIN LIKE"/>
    <property type="match status" value="1"/>
</dbReference>
<accession>A0A8H7VPT1</accession>
<dbReference type="AlphaFoldDB" id="A0A8H7VPT1"/>
<dbReference type="EMBL" id="JAEPRB010000012">
    <property type="protein sequence ID" value="KAG2226867.1"/>
    <property type="molecule type" value="Genomic_DNA"/>
</dbReference>
<feature type="compositionally biased region" description="Basic and acidic residues" evidence="2">
    <location>
        <begin position="99"/>
        <end position="109"/>
    </location>
</feature>
<dbReference type="InterPro" id="IPR009269">
    <property type="entry name" value="NKAP_C"/>
</dbReference>
<sequence>MPSRSPSPSLSRSPRHRRRSSSSRSSRRDRSLSPYSSRRRRSPLSPRRRDYRDRSDSRNRDRSPRRRPRRSPPPRTGRYYQQQEEAIEGVPQLPGETYSEYRMRARDTSAKTIWAPSPERRRSPSPSEDIPKRKRRALSDSEDDSDDSEEERKRRRRKSSKKSSKKKKSSSKKKRKRSITPSSDSEEDSDRKERRHHHRHHRHEEDKAKKHSDDEEDEQKEENQIEVDQSQLDAVQDLWVEKEVEIPDDATTVGPVMLPKDEDMPDERAYGGALLPGEGSAMAAYVQQGKRIPRRGEIGLSGDQIADFEHAGYVMSGSRHQRMNAVRLRKENQVISAEEKRLLLQHAQEQKVKRENEIISGFRELLSEKFGKDE</sequence>
<feature type="domain" description="NF-kappa-B-activating protein C-terminal" evidence="3">
    <location>
        <begin position="268"/>
        <end position="367"/>
    </location>
</feature>
<feature type="compositionally biased region" description="Basic and acidic residues" evidence="2">
    <location>
        <begin position="203"/>
        <end position="213"/>
    </location>
</feature>
<feature type="compositionally biased region" description="Basic residues" evidence="2">
    <location>
        <begin position="153"/>
        <end position="178"/>
    </location>
</feature>
<dbReference type="Pfam" id="PF06047">
    <property type="entry name" value="Nkap_C"/>
    <property type="match status" value="1"/>
</dbReference>
<feature type="compositionally biased region" description="Basic residues" evidence="2">
    <location>
        <begin position="63"/>
        <end position="72"/>
    </location>
</feature>
<evidence type="ECO:0000256" key="1">
    <source>
        <dbReference type="ARBA" id="ARBA00009313"/>
    </source>
</evidence>
<comment type="similarity">
    <text evidence="1">Belongs to the NKAP family.</text>
</comment>
<feature type="compositionally biased region" description="Basic and acidic residues" evidence="2">
    <location>
        <begin position="47"/>
        <end position="62"/>
    </location>
</feature>
<gene>
    <name evidence="4" type="ORF">INT45_010146</name>
</gene>
<evidence type="ECO:0000256" key="2">
    <source>
        <dbReference type="SAM" id="MobiDB-lite"/>
    </source>
</evidence>
<protein>
    <recommendedName>
        <fullName evidence="3">NF-kappa-B-activating protein C-terminal domain-containing protein</fullName>
    </recommendedName>
</protein>
<proteinExistence type="inferred from homology"/>
<feature type="compositionally biased region" description="Acidic residues" evidence="2">
    <location>
        <begin position="140"/>
        <end position="149"/>
    </location>
</feature>
<comment type="caution">
    <text evidence="4">The sequence shown here is derived from an EMBL/GenBank/DDBJ whole genome shotgun (WGS) entry which is preliminary data.</text>
</comment>
<name>A0A8H7VPT1_9FUNG</name>
<evidence type="ECO:0000313" key="4">
    <source>
        <dbReference type="EMBL" id="KAG2226867.1"/>
    </source>
</evidence>
<dbReference type="InterPro" id="IPR040466">
    <property type="entry name" value="NKAP"/>
</dbReference>
<organism evidence="4 5">
    <name type="scientific">Circinella minor</name>
    <dbReference type="NCBI Taxonomy" id="1195481"/>
    <lineage>
        <taxon>Eukaryota</taxon>
        <taxon>Fungi</taxon>
        <taxon>Fungi incertae sedis</taxon>
        <taxon>Mucoromycota</taxon>
        <taxon>Mucoromycotina</taxon>
        <taxon>Mucoromycetes</taxon>
        <taxon>Mucorales</taxon>
        <taxon>Lichtheimiaceae</taxon>
        <taxon>Circinella</taxon>
    </lineage>
</organism>
<feature type="compositionally biased region" description="Basic residues" evidence="2">
    <location>
        <begin position="193"/>
        <end position="202"/>
    </location>
</feature>
<dbReference type="PANTHER" id="PTHR13087">
    <property type="entry name" value="NF-KAPPA B ACTIVATING PROTEIN"/>
    <property type="match status" value="1"/>
</dbReference>